<comment type="caution">
    <text evidence="2">The sequence shown here is derived from an EMBL/GenBank/DDBJ whole genome shotgun (WGS) entry which is preliminary data.</text>
</comment>
<accession>A0AAV6HJV9</accession>
<keyword evidence="3" id="KW-1185">Reference proteome</keyword>
<proteinExistence type="predicted"/>
<evidence type="ECO:0000313" key="2">
    <source>
        <dbReference type="EMBL" id="KAG5513104.1"/>
    </source>
</evidence>
<reference evidence="2" key="1">
    <citation type="submission" date="2020-08" db="EMBL/GenBank/DDBJ databases">
        <title>Plant Genome Project.</title>
        <authorList>
            <person name="Zhang R.-G."/>
        </authorList>
    </citation>
    <scope>NUCLEOTIDE SEQUENCE</scope>
    <source>
        <strain evidence="2">WSP0</strain>
        <tissue evidence="2">Leaf</tissue>
    </source>
</reference>
<name>A0AAV6HJV9_9ERIC</name>
<dbReference type="AlphaFoldDB" id="A0AAV6HJV9"/>
<dbReference type="Proteomes" id="UP000823749">
    <property type="component" value="Unassembled WGS sequence"/>
</dbReference>
<dbReference type="EMBL" id="JACTNZ010000015">
    <property type="protein sequence ID" value="KAG5513104.1"/>
    <property type="molecule type" value="Genomic_DNA"/>
</dbReference>
<protein>
    <submittedName>
        <fullName evidence="2">Uncharacterized protein</fullName>
    </submittedName>
</protein>
<sequence>MGNALMAVYLMLGSLGGNDGHDNKIVGNDMHYEVTTNGNVPHFGRKSEREAPSGESYGSSWNNLLINKLEKCITGGDVIMGYSKQMSYVSRRHLKVAHKRTNDLDYSEEMSNEVLRRNRQNRALHLDSVNKVFETMLERLFRGYSHNENSMGSVVVVVSS</sequence>
<evidence type="ECO:0000256" key="1">
    <source>
        <dbReference type="SAM" id="MobiDB-lite"/>
    </source>
</evidence>
<evidence type="ECO:0000313" key="3">
    <source>
        <dbReference type="Proteomes" id="UP000823749"/>
    </source>
</evidence>
<gene>
    <name evidence="2" type="ORF">RHGRI_038491</name>
</gene>
<organism evidence="2 3">
    <name type="scientific">Rhododendron griersonianum</name>
    <dbReference type="NCBI Taxonomy" id="479676"/>
    <lineage>
        <taxon>Eukaryota</taxon>
        <taxon>Viridiplantae</taxon>
        <taxon>Streptophyta</taxon>
        <taxon>Embryophyta</taxon>
        <taxon>Tracheophyta</taxon>
        <taxon>Spermatophyta</taxon>
        <taxon>Magnoliopsida</taxon>
        <taxon>eudicotyledons</taxon>
        <taxon>Gunneridae</taxon>
        <taxon>Pentapetalae</taxon>
        <taxon>asterids</taxon>
        <taxon>Ericales</taxon>
        <taxon>Ericaceae</taxon>
        <taxon>Ericoideae</taxon>
        <taxon>Rhodoreae</taxon>
        <taxon>Rhododendron</taxon>
    </lineage>
</organism>
<feature type="region of interest" description="Disordered" evidence="1">
    <location>
        <begin position="37"/>
        <end position="57"/>
    </location>
</feature>